<proteinExistence type="predicted"/>
<evidence type="ECO:0000313" key="3">
    <source>
        <dbReference type="Proteomes" id="UP001177003"/>
    </source>
</evidence>
<evidence type="ECO:0000313" key="2">
    <source>
        <dbReference type="EMBL" id="CAI9287984.1"/>
    </source>
</evidence>
<accession>A0AA35Z8P8</accession>
<organism evidence="2 3">
    <name type="scientific">Lactuca saligna</name>
    <name type="common">Willowleaf lettuce</name>
    <dbReference type="NCBI Taxonomy" id="75948"/>
    <lineage>
        <taxon>Eukaryota</taxon>
        <taxon>Viridiplantae</taxon>
        <taxon>Streptophyta</taxon>
        <taxon>Embryophyta</taxon>
        <taxon>Tracheophyta</taxon>
        <taxon>Spermatophyta</taxon>
        <taxon>Magnoliopsida</taxon>
        <taxon>eudicotyledons</taxon>
        <taxon>Gunneridae</taxon>
        <taxon>Pentapetalae</taxon>
        <taxon>asterids</taxon>
        <taxon>campanulids</taxon>
        <taxon>Asterales</taxon>
        <taxon>Asteraceae</taxon>
        <taxon>Cichorioideae</taxon>
        <taxon>Cichorieae</taxon>
        <taxon>Lactucinae</taxon>
        <taxon>Lactuca</taxon>
    </lineage>
</organism>
<protein>
    <submittedName>
        <fullName evidence="2">Uncharacterized protein</fullName>
    </submittedName>
</protein>
<gene>
    <name evidence="2" type="ORF">LSALG_LOCUS27309</name>
</gene>
<feature type="compositionally biased region" description="Pro residues" evidence="1">
    <location>
        <begin position="45"/>
        <end position="54"/>
    </location>
</feature>
<sequence>MIGDGISYIKAVGSVCIIYLNRPLSQNQTPPVAGKLRPISVNPVPGDPNTPSPNPWQETHHVFNPRIIKIVEQLRAPRNLEKKAHHYTMQMQSFAGFAIDHRQFSALAT</sequence>
<dbReference type="AlphaFoldDB" id="A0AA35Z8P8"/>
<keyword evidence="3" id="KW-1185">Reference proteome</keyword>
<name>A0AA35Z8P8_LACSI</name>
<feature type="region of interest" description="Disordered" evidence="1">
    <location>
        <begin position="28"/>
        <end position="59"/>
    </location>
</feature>
<reference evidence="2" key="1">
    <citation type="submission" date="2023-04" db="EMBL/GenBank/DDBJ databases">
        <authorList>
            <person name="Vijverberg K."/>
            <person name="Xiong W."/>
            <person name="Schranz E."/>
        </authorList>
    </citation>
    <scope>NUCLEOTIDE SEQUENCE</scope>
</reference>
<evidence type="ECO:0000256" key="1">
    <source>
        <dbReference type="SAM" id="MobiDB-lite"/>
    </source>
</evidence>
<dbReference type="Proteomes" id="UP001177003">
    <property type="component" value="Chromosome 5"/>
</dbReference>
<dbReference type="EMBL" id="OX465081">
    <property type="protein sequence ID" value="CAI9287984.1"/>
    <property type="molecule type" value="Genomic_DNA"/>
</dbReference>